<comment type="caution">
    <text evidence="1">The sequence shown here is derived from an EMBL/GenBank/DDBJ whole genome shotgun (WGS) entry which is preliminary data.</text>
</comment>
<accession>A0A8K0IVR3</accession>
<dbReference type="AlphaFoldDB" id="A0A8K0IVR3"/>
<dbReference type="Proteomes" id="UP000797356">
    <property type="component" value="Chromosome 14"/>
</dbReference>
<keyword evidence="2" id="KW-1185">Reference proteome</keyword>
<sequence>MACVHPPMDDAESLQMDLLDKGDEWGFLDWGEPQEAVLKEPPLDQCLRQDLEILHSFEVLELKELLSKQTLFNTGINQVGPEDYKGGFELAEDIISKDFSKKKGGASRRIVRVQHDLGFSAPKEGQGSLVEYLFNKAILSLPTPDVLDLFPKDEPTEVVGIFETAPARLKLEVSTLEDYDLLTRYLNGFMEELLTKMTRHKMDVEMLKITKDKILKEAREDFTRADATEGRAEDVEIVLKKSAEENSRLLGIREALAVEVEELKAKVEAFEAKA</sequence>
<dbReference type="EMBL" id="CM017885">
    <property type="protein sequence ID" value="KAG1368390.1"/>
    <property type="molecule type" value="Genomic_DNA"/>
</dbReference>
<name>A0A8K0IVR3_COCNU</name>
<organism evidence="1 2">
    <name type="scientific">Cocos nucifera</name>
    <name type="common">Coconut palm</name>
    <dbReference type="NCBI Taxonomy" id="13894"/>
    <lineage>
        <taxon>Eukaryota</taxon>
        <taxon>Viridiplantae</taxon>
        <taxon>Streptophyta</taxon>
        <taxon>Embryophyta</taxon>
        <taxon>Tracheophyta</taxon>
        <taxon>Spermatophyta</taxon>
        <taxon>Magnoliopsida</taxon>
        <taxon>Liliopsida</taxon>
        <taxon>Arecaceae</taxon>
        <taxon>Arecoideae</taxon>
        <taxon>Cocoseae</taxon>
        <taxon>Attaleinae</taxon>
        <taxon>Cocos</taxon>
    </lineage>
</organism>
<evidence type="ECO:0000313" key="1">
    <source>
        <dbReference type="EMBL" id="KAG1368390.1"/>
    </source>
</evidence>
<proteinExistence type="predicted"/>
<reference evidence="1" key="1">
    <citation type="journal article" date="2017" name="Gigascience">
        <title>The genome draft of coconut (Cocos nucifera).</title>
        <authorList>
            <person name="Xiao Y."/>
            <person name="Xu P."/>
            <person name="Fan H."/>
            <person name="Baudouin L."/>
            <person name="Xia W."/>
            <person name="Bocs S."/>
            <person name="Xu J."/>
            <person name="Li Q."/>
            <person name="Guo A."/>
            <person name="Zhou L."/>
            <person name="Li J."/>
            <person name="Wu Y."/>
            <person name="Ma Z."/>
            <person name="Armero A."/>
            <person name="Issali A.E."/>
            <person name="Liu N."/>
            <person name="Peng M."/>
            <person name="Yang Y."/>
        </authorList>
    </citation>
    <scope>NUCLEOTIDE SEQUENCE</scope>
    <source>
        <tissue evidence="1">Spear leaf of Hainan Tall coconut</tissue>
    </source>
</reference>
<evidence type="ECO:0000313" key="2">
    <source>
        <dbReference type="Proteomes" id="UP000797356"/>
    </source>
</evidence>
<gene>
    <name evidence="1" type="ORF">COCNU_14G008580</name>
</gene>
<protein>
    <submittedName>
        <fullName evidence="1">Uncharacterized protein</fullName>
    </submittedName>
</protein>
<reference evidence="1" key="2">
    <citation type="submission" date="2019-07" db="EMBL/GenBank/DDBJ databases">
        <authorList>
            <person name="Yang Y."/>
            <person name="Bocs S."/>
            <person name="Baudouin L."/>
        </authorList>
    </citation>
    <scope>NUCLEOTIDE SEQUENCE</scope>
    <source>
        <tissue evidence="1">Spear leaf of Hainan Tall coconut</tissue>
    </source>
</reference>